<organism evidence="11 12">
    <name type="scientific">Penicilliopsis zonata CBS 506.65</name>
    <dbReference type="NCBI Taxonomy" id="1073090"/>
    <lineage>
        <taxon>Eukaryota</taxon>
        <taxon>Fungi</taxon>
        <taxon>Dikarya</taxon>
        <taxon>Ascomycota</taxon>
        <taxon>Pezizomycotina</taxon>
        <taxon>Eurotiomycetes</taxon>
        <taxon>Eurotiomycetidae</taxon>
        <taxon>Eurotiales</taxon>
        <taxon>Aspergillaceae</taxon>
        <taxon>Penicilliopsis</taxon>
    </lineage>
</organism>
<evidence type="ECO:0000256" key="6">
    <source>
        <dbReference type="ARBA" id="ARBA00022989"/>
    </source>
</evidence>
<keyword evidence="8 9" id="KW-0472">Membrane</keyword>
<comment type="similarity">
    <text evidence="3 9">Belongs to the COA3 family.</text>
</comment>
<dbReference type="STRING" id="1073090.A0A1L9SGG4"/>
<sequence>MATGIFNSTYYGKDYRAGAALLRARRPYLVKNALTGLSLVAFTISVYAYTIRAVGQEEFADVKVPDAPAAPKQQEQK</sequence>
<reference evidence="12" key="1">
    <citation type="journal article" date="2017" name="Genome Biol.">
        <title>Comparative genomics reveals high biological diversity and specific adaptations in the industrially and medically important fungal genus Aspergillus.</title>
        <authorList>
            <person name="de Vries R.P."/>
            <person name="Riley R."/>
            <person name="Wiebenga A."/>
            <person name="Aguilar-Osorio G."/>
            <person name="Amillis S."/>
            <person name="Uchima C.A."/>
            <person name="Anderluh G."/>
            <person name="Asadollahi M."/>
            <person name="Askin M."/>
            <person name="Barry K."/>
            <person name="Battaglia E."/>
            <person name="Bayram O."/>
            <person name="Benocci T."/>
            <person name="Braus-Stromeyer S.A."/>
            <person name="Caldana C."/>
            <person name="Canovas D."/>
            <person name="Cerqueira G.C."/>
            <person name="Chen F."/>
            <person name="Chen W."/>
            <person name="Choi C."/>
            <person name="Clum A."/>
            <person name="Dos Santos R.A."/>
            <person name="Damasio A.R."/>
            <person name="Diallinas G."/>
            <person name="Emri T."/>
            <person name="Fekete E."/>
            <person name="Flipphi M."/>
            <person name="Freyberg S."/>
            <person name="Gallo A."/>
            <person name="Gournas C."/>
            <person name="Habgood R."/>
            <person name="Hainaut M."/>
            <person name="Harispe M.L."/>
            <person name="Henrissat B."/>
            <person name="Hilden K.S."/>
            <person name="Hope R."/>
            <person name="Hossain A."/>
            <person name="Karabika E."/>
            <person name="Karaffa L."/>
            <person name="Karanyi Z."/>
            <person name="Krasevec N."/>
            <person name="Kuo A."/>
            <person name="Kusch H."/>
            <person name="LaButti K."/>
            <person name="Lagendijk E.L."/>
            <person name="Lapidus A."/>
            <person name="Levasseur A."/>
            <person name="Lindquist E."/>
            <person name="Lipzen A."/>
            <person name="Logrieco A.F."/>
            <person name="MacCabe A."/>
            <person name="Maekelae M.R."/>
            <person name="Malavazi I."/>
            <person name="Melin P."/>
            <person name="Meyer V."/>
            <person name="Mielnichuk N."/>
            <person name="Miskei M."/>
            <person name="Molnar A.P."/>
            <person name="Mule G."/>
            <person name="Ngan C.Y."/>
            <person name="Orejas M."/>
            <person name="Orosz E."/>
            <person name="Ouedraogo J.P."/>
            <person name="Overkamp K.M."/>
            <person name="Park H.-S."/>
            <person name="Perrone G."/>
            <person name="Piumi F."/>
            <person name="Punt P.J."/>
            <person name="Ram A.F."/>
            <person name="Ramon A."/>
            <person name="Rauscher S."/>
            <person name="Record E."/>
            <person name="Riano-Pachon D.M."/>
            <person name="Robert V."/>
            <person name="Roehrig J."/>
            <person name="Ruller R."/>
            <person name="Salamov A."/>
            <person name="Salih N.S."/>
            <person name="Samson R.A."/>
            <person name="Sandor E."/>
            <person name="Sanguinetti M."/>
            <person name="Schuetze T."/>
            <person name="Sepcic K."/>
            <person name="Shelest E."/>
            <person name="Sherlock G."/>
            <person name="Sophianopoulou V."/>
            <person name="Squina F.M."/>
            <person name="Sun H."/>
            <person name="Susca A."/>
            <person name="Todd R.B."/>
            <person name="Tsang A."/>
            <person name="Unkles S.E."/>
            <person name="van de Wiele N."/>
            <person name="van Rossen-Uffink D."/>
            <person name="Oliveira J.V."/>
            <person name="Vesth T.C."/>
            <person name="Visser J."/>
            <person name="Yu J.-H."/>
            <person name="Zhou M."/>
            <person name="Andersen M.R."/>
            <person name="Archer D.B."/>
            <person name="Baker S.E."/>
            <person name="Benoit I."/>
            <person name="Brakhage A.A."/>
            <person name="Braus G.H."/>
            <person name="Fischer R."/>
            <person name="Frisvad J.C."/>
            <person name="Goldman G.H."/>
            <person name="Houbraken J."/>
            <person name="Oakley B."/>
            <person name="Pocsi I."/>
            <person name="Scazzocchio C."/>
            <person name="Seiboth B."/>
            <person name="vanKuyk P.A."/>
            <person name="Wortman J."/>
            <person name="Dyer P.S."/>
            <person name="Grigoriev I.V."/>
        </authorList>
    </citation>
    <scope>NUCLEOTIDE SEQUENCE [LARGE SCALE GENOMIC DNA]</scope>
    <source>
        <strain evidence="12">CBS 506.65</strain>
    </source>
</reference>
<evidence type="ECO:0000256" key="8">
    <source>
        <dbReference type="ARBA" id="ARBA00023136"/>
    </source>
</evidence>
<dbReference type="Pfam" id="PF09813">
    <property type="entry name" value="Coa3_cc"/>
    <property type="match status" value="1"/>
</dbReference>
<comment type="subunit">
    <text evidence="4 9">Component of 250-400 kDa complexes called cytochrome oxidase assembly intermediates or COA complexes.</text>
</comment>
<dbReference type="InterPro" id="IPR018628">
    <property type="entry name" value="Coa3_CC"/>
</dbReference>
<evidence type="ECO:0000313" key="11">
    <source>
        <dbReference type="EMBL" id="OJJ46269.1"/>
    </source>
</evidence>
<keyword evidence="7 9" id="KW-0496">Mitochondrion</keyword>
<protein>
    <recommendedName>
        <fullName evidence="9">Cytochrome c oxidase assembly factor 3</fullName>
    </recommendedName>
</protein>
<keyword evidence="12" id="KW-1185">Reference proteome</keyword>
<accession>A0A1L9SGG4</accession>
<dbReference type="GO" id="GO:0033617">
    <property type="term" value="P:mitochondrial respiratory chain complex IV assembly"/>
    <property type="evidence" value="ECO:0007669"/>
    <property type="project" value="UniProtKB-UniRule"/>
</dbReference>
<feature type="transmembrane region" description="Helical" evidence="9">
    <location>
        <begin position="33"/>
        <end position="51"/>
    </location>
</feature>
<evidence type="ECO:0000256" key="5">
    <source>
        <dbReference type="ARBA" id="ARBA00022692"/>
    </source>
</evidence>
<dbReference type="VEuPathDB" id="FungiDB:ASPZODRAFT_2091053"/>
<dbReference type="GO" id="GO:0005743">
    <property type="term" value="C:mitochondrial inner membrane"/>
    <property type="evidence" value="ECO:0007669"/>
    <property type="project" value="UniProtKB-UniRule"/>
</dbReference>
<evidence type="ECO:0000313" key="12">
    <source>
        <dbReference type="Proteomes" id="UP000184188"/>
    </source>
</evidence>
<keyword evidence="5 9" id="KW-0812">Transmembrane</keyword>
<evidence type="ECO:0000256" key="2">
    <source>
        <dbReference type="ARBA" id="ARBA00004304"/>
    </source>
</evidence>
<dbReference type="EMBL" id="KV878343">
    <property type="protein sequence ID" value="OJJ46269.1"/>
    <property type="molecule type" value="Genomic_DNA"/>
</dbReference>
<feature type="domain" description="Cytochrome c oxidase assembly factor 3 mitochondrial coiled-coil" evidence="10">
    <location>
        <begin position="21"/>
        <end position="61"/>
    </location>
</feature>
<dbReference type="GeneID" id="34614161"/>
<dbReference type="OrthoDB" id="10018333at2759"/>
<gene>
    <name evidence="11" type="ORF">ASPZODRAFT_2091053</name>
</gene>
<keyword evidence="9" id="KW-0999">Mitochondrion inner membrane</keyword>
<comment type="function">
    <text evidence="1 9">Required for assembly of cytochrome c oxidase (complex IV).</text>
</comment>
<name>A0A1L9SGG4_9EURO</name>
<dbReference type="Proteomes" id="UP000184188">
    <property type="component" value="Unassembled WGS sequence"/>
</dbReference>
<dbReference type="InterPro" id="IPR041752">
    <property type="entry name" value="Coa3"/>
</dbReference>
<dbReference type="RefSeq" id="XP_022580779.1">
    <property type="nucleotide sequence ID" value="XM_022727697.1"/>
</dbReference>
<evidence type="ECO:0000256" key="1">
    <source>
        <dbReference type="ARBA" id="ARBA00003064"/>
    </source>
</evidence>
<evidence type="ECO:0000256" key="7">
    <source>
        <dbReference type="ARBA" id="ARBA00023128"/>
    </source>
</evidence>
<proteinExistence type="inferred from homology"/>
<evidence type="ECO:0000256" key="4">
    <source>
        <dbReference type="ARBA" id="ARBA00011351"/>
    </source>
</evidence>
<evidence type="ECO:0000259" key="10">
    <source>
        <dbReference type="Pfam" id="PF09813"/>
    </source>
</evidence>
<comment type="subcellular location">
    <subcellularLocation>
        <location evidence="2">Mitochondrion membrane</location>
        <topology evidence="2">Single-pass membrane protein</topology>
    </subcellularLocation>
</comment>
<dbReference type="AlphaFoldDB" id="A0A1L9SGG4"/>
<evidence type="ECO:0000256" key="3">
    <source>
        <dbReference type="ARBA" id="ARBA00007035"/>
    </source>
</evidence>
<evidence type="ECO:0000256" key="9">
    <source>
        <dbReference type="RuleBase" id="RU367056"/>
    </source>
</evidence>
<dbReference type="PANTHER" id="PTHR15642">
    <property type="entry name" value="CYTOCHROME C OXIDASE ASSEMBLY FACTOR 3, MITOCHONDRIAL"/>
    <property type="match status" value="1"/>
</dbReference>
<dbReference type="PANTHER" id="PTHR15642:SF3">
    <property type="entry name" value="CYTOCHROME C OXIDASE ASSEMBLY FACTOR 3 HOMOLOG, MITOCHONDRIAL"/>
    <property type="match status" value="1"/>
</dbReference>
<keyword evidence="6 9" id="KW-1133">Transmembrane helix</keyword>